<dbReference type="Proteomes" id="UP000656813">
    <property type="component" value="Unassembled WGS sequence"/>
</dbReference>
<dbReference type="PANTHER" id="PTHR43249:SF1">
    <property type="entry name" value="D-GLUCOSIDE 3-DEHYDROGENASE"/>
    <property type="match status" value="1"/>
</dbReference>
<sequence>MKQNVSIVLIGIGGYGDLYVQAILEQKYNATLVGVVDIHPEKCPHYQQLIERHIPIFSSIEAFYKNSNADLAIISTPIHLHTSHTCYALEHGSHVLCEKPISPTVQDARKIIETQKTTGKYVAIGFNWSFTSSIQQLKQDIMEGAFGKAQQLKTIVLWPRNHSYFTRAPWAGRKWSNKGELILDSVASNATAHFLHNMFYLLGEDSNKSAPLKTVTAELYRANAIENFDTCAARIFTQDDVEVLFYASHAVTELLEPTFVYEFEKATLTYSKGETITACFHNGDKKVYSDPEQQHFQKLPACIEAVSSGRATALCGPEAAYSHILSINGMQDSVPDITTFPQNQIKDDNGELTWVQGLSESFREAYNQGVLPSEMNVSWANKGKTITLTNYKEYNG</sequence>
<protein>
    <submittedName>
        <fullName evidence="2">Oxidoreductase</fullName>
    </submittedName>
</protein>
<evidence type="ECO:0000259" key="1">
    <source>
        <dbReference type="Pfam" id="PF01408"/>
    </source>
</evidence>
<dbReference type="EMBL" id="BMFV01000029">
    <property type="protein sequence ID" value="GGH85934.1"/>
    <property type="molecule type" value="Genomic_DNA"/>
</dbReference>
<accession>A0A8J2ZYF5</accession>
<comment type="caution">
    <text evidence="2">The sequence shown here is derived from an EMBL/GenBank/DDBJ whole genome shotgun (WGS) entry which is preliminary data.</text>
</comment>
<dbReference type="InterPro" id="IPR052515">
    <property type="entry name" value="Gfo/Idh/MocA_Oxidoreductase"/>
</dbReference>
<dbReference type="InterPro" id="IPR036291">
    <property type="entry name" value="NAD(P)-bd_dom_sf"/>
</dbReference>
<dbReference type="GO" id="GO:0000166">
    <property type="term" value="F:nucleotide binding"/>
    <property type="evidence" value="ECO:0007669"/>
    <property type="project" value="InterPro"/>
</dbReference>
<reference evidence="2" key="1">
    <citation type="journal article" date="2014" name="Int. J. Syst. Evol. Microbiol.">
        <title>Complete genome sequence of Corynebacterium casei LMG S-19264T (=DSM 44701T), isolated from a smear-ripened cheese.</title>
        <authorList>
            <consortium name="US DOE Joint Genome Institute (JGI-PGF)"/>
            <person name="Walter F."/>
            <person name="Albersmeier A."/>
            <person name="Kalinowski J."/>
            <person name="Ruckert C."/>
        </authorList>
    </citation>
    <scope>NUCLEOTIDE SEQUENCE</scope>
    <source>
        <strain evidence="2">CGMCC 1.12777</strain>
    </source>
</reference>
<dbReference type="PANTHER" id="PTHR43249">
    <property type="entry name" value="UDP-N-ACETYL-2-AMINO-2-DEOXY-D-GLUCURONATE OXIDASE"/>
    <property type="match status" value="1"/>
</dbReference>
<dbReference type="SUPFAM" id="SSF55347">
    <property type="entry name" value="Glyceraldehyde-3-phosphate dehydrogenase-like, C-terminal domain"/>
    <property type="match status" value="1"/>
</dbReference>
<name>A0A8J2ZYF5_9BACL</name>
<feature type="domain" description="Gfo/Idh/MocA-like oxidoreductase N-terminal" evidence="1">
    <location>
        <begin position="6"/>
        <end position="126"/>
    </location>
</feature>
<dbReference type="Pfam" id="PF01408">
    <property type="entry name" value="GFO_IDH_MocA"/>
    <property type="match status" value="1"/>
</dbReference>
<evidence type="ECO:0000313" key="3">
    <source>
        <dbReference type="Proteomes" id="UP000656813"/>
    </source>
</evidence>
<proteinExistence type="predicted"/>
<gene>
    <name evidence="2" type="ORF">GCM10007096_32470</name>
</gene>
<reference evidence="2" key="2">
    <citation type="submission" date="2020-09" db="EMBL/GenBank/DDBJ databases">
        <authorList>
            <person name="Sun Q."/>
            <person name="Zhou Y."/>
        </authorList>
    </citation>
    <scope>NUCLEOTIDE SEQUENCE</scope>
    <source>
        <strain evidence="2">CGMCC 1.12777</strain>
    </source>
</reference>
<dbReference type="InterPro" id="IPR000683">
    <property type="entry name" value="Gfo/Idh/MocA-like_OxRdtase_N"/>
</dbReference>
<keyword evidence="3" id="KW-1185">Reference proteome</keyword>
<dbReference type="AlphaFoldDB" id="A0A8J2ZYF5"/>
<dbReference type="Gene3D" id="3.40.50.720">
    <property type="entry name" value="NAD(P)-binding Rossmann-like Domain"/>
    <property type="match status" value="1"/>
</dbReference>
<dbReference type="RefSeq" id="WP_188498437.1">
    <property type="nucleotide sequence ID" value="NZ_BMFV01000029.1"/>
</dbReference>
<dbReference type="Gene3D" id="3.30.360.10">
    <property type="entry name" value="Dihydrodipicolinate Reductase, domain 2"/>
    <property type="match status" value="1"/>
</dbReference>
<organism evidence="2 3">
    <name type="scientific">Pullulanibacillus pueri</name>
    <dbReference type="NCBI Taxonomy" id="1437324"/>
    <lineage>
        <taxon>Bacteria</taxon>
        <taxon>Bacillati</taxon>
        <taxon>Bacillota</taxon>
        <taxon>Bacilli</taxon>
        <taxon>Bacillales</taxon>
        <taxon>Sporolactobacillaceae</taxon>
        <taxon>Pullulanibacillus</taxon>
    </lineage>
</organism>
<dbReference type="SUPFAM" id="SSF51735">
    <property type="entry name" value="NAD(P)-binding Rossmann-fold domains"/>
    <property type="match status" value="1"/>
</dbReference>
<evidence type="ECO:0000313" key="2">
    <source>
        <dbReference type="EMBL" id="GGH85934.1"/>
    </source>
</evidence>